<protein>
    <submittedName>
        <fullName evidence="3">Uncharacterized protein</fullName>
    </submittedName>
</protein>
<feature type="compositionally biased region" description="Low complexity" evidence="1">
    <location>
        <begin position="12"/>
        <end position="34"/>
    </location>
</feature>
<organism evidence="3 4">
    <name type="scientific">Gulo gulo</name>
    <name type="common">Wolverine</name>
    <name type="synonym">Gluton</name>
    <dbReference type="NCBI Taxonomy" id="48420"/>
    <lineage>
        <taxon>Eukaryota</taxon>
        <taxon>Metazoa</taxon>
        <taxon>Chordata</taxon>
        <taxon>Craniata</taxon>
        <taxon>Vertebrata</taxon>
        <taxon>Euteleostomi</taxon>
        <taxon>Mammalia</taxon>
        <taxon>Eutheria</taxon>
        <taxon>Laurasiatheria</taxon>
        <taxon>Carnivora</taxon>
        <taxon>Caniformia</taxon>
        <taxon>Musteloidea</taxon>
        <taxon>Mustelidae</taxon>
        <taxon>Guloninae</taxon>
        <taxon>Gulo</taxon>
    </lineage>
</organism>
<keyword evidence="4" id="KW-1185">Reference proteome</keyword>
<dbReference type="AlphaFoldDB" id="A0A9X9Q6R3"/>
<evidence type="ECO:0000256" key="1">
    <source>
        <dbReference type="SAM" id="MobiDB-lite"/>
    </source>
</evidence>
<name>A0A9X9Q6R3_GULGU</name>
<feature type="transmembrane region" description="Helical" evidence="2">
    <location>
        <begin position="45"/>
        <end position="65"/>
    </location>
</feature>
<proteinExistence type="predicted"/>
<comment type="caution">
    <text evidence="3">The sequence shown here is derived from an EMBL/GenBank/DDBJ whole genome shotgun (WGS) entry which is preliminary data.</text>
</comment>
<sequence>MLPRAGEDAGMPFPSTGRSPGSSSPPRQLGGSSPTWRSHLVLNRWAAVAFFVLSFHCLFCCSFYLQGMEKIPTSSRFCVRTAGPAVVFVLSFCCLLCCLLCLKEWGKQRARGL</sequence>
<evidence type="ECO:0000313" key="3">
    <source>
        <dbReference type="EMBL" id="VCX36890.1"/>
    </source>
</evidence>
<dbReference type="Proteomes" id="UP000269945">
    <property type="component" value="Unassembled WGS sequence"/>
</dbReference>
<accession>A0A9X9Q6R3</accession>
<evidence type="ECO:0000256" key="2">
    <source>
        <dbReference type="SAM" id="Phobius"/>
    </source>
</evidence>
<keyword evidence="2" id="KW-1133">Transmembrane helix</keyword>
<keyword evidence="2" id="KW-0472">Membrane</keyword>
<feature type="transmembrane region" description="Helical" evidence="2">
    <location>
        <begin position="85"/>
        <end position="102"/>
    </location>
</feature>
<dbReference type="EMBL" id="CYRY02042888">
    <property type="protein sequence ID" value="VCX36890.1"/>
    <property type="molecule type" value="Genomic_DNA"/>
</dbReference>
<feature type="region of interest" description="Disordered" evidence="1">
    <location>
        <begin position="1"/>
        <end position="34"/>
    </location>
</feature>
<reference evidence="3 4" key="1">
    <citation type="submission" date="2018-10" db="EMBL/GenBank/DDBJ databases">
        <authorList>
            <person name="Ekblom R."/>
            <person name="Jareborg N."/>
        </authorList>
    </citation>
    <scope>NUCLEOTIDE SEQUENCE [LARGE SCALE GENOMIC DNA]</scope>
    <source>
        <tissue evidence="3">Muscle</tissue>
    </source>
</reference>
<keyword evidence="2" id="KW-0812">Transmembrane</keyword>
<gene>
    <name evidence="3" type="ORF">BN2614_LOCUS1</name>
</gene>
<evidence type="ECO:0000313" key="4">
    <source>
        <dbReference type="Proteomes" id="UP000269945"/>
    </source>
</evidence>